<gene>
    <name evidence="1" type="ORF">PUN50_18015</name>
</gene>
<protein>
    <submittedName>
        <fullName evidence="1">Uncharacterized protein</fullName>
    </submittedName>
</protein>
<evidence type="ECO:0000313" key="2">
    <source>
        <dbReference type="Proteomes" id="UP001219537"/>
    </source>
</evidence>
<evidence type="ECO:0000313" key="1">
    <source>
        <dbReference type="EMBL" id="WDG11162.1"/>
    </source>
</evidence>
<sequence length="77" mass="8704">MQPIISDVAIIELEELFAIAPVTPINFIVQGTIDKRLLTRIYMCDEAKFESLRVFICSNDIGQLIITEANYESGECH</sequence>
<reference evidence="1" key="1">
    <citation type="submission" date="2023-02" db="EMBL/GenBank/DDBJ databases">
        <title>Isolation, identification, and genome analysis of Vibrio campbellii in the Penaeus vannamei larvae stage.</title>
        <authorList>
            <person name="Huang T."/>
            <person name="Zhang B."/>
        </authorList>
    </citation>
    <scope>NUCLEOTIDE SEQUENCE</scope>
    <source>
        <strain evidence="1">20220413_1</strain>
    </source>
</reference>
<dbReference type="AlphaFoldDB" id="A0AAQ3B2U8"/>
<name>A0AAQ3B2U8_9VIBR</name>
<proteinExistence type="predicted"/>
<accession>A0AAQ3B2U8</accession>
<dbReference type="RefSeq" id="WP_274291788.1">
    <property type="nucleotide sequence ID" value="NZ_CP117989.1"/>
</dbReference>
<dbReference type="EMBL" id="CP117989">
    <property type="protein sequence ID" value="WDG11162.1"/>
    <property type="molecule type" value="Genomic_DNA"/>
</dbReference>
<organism evidence="1 2">
    <name type="scientific">Vibrio campbellii</name>
    <dbReference type="NCBI Taxonomy" id="680"/>
    <lineage>
        <taxon>Bacteria</taxon>
        <taxon>Pseudomonadati</taxon>
        <taxon>Pseudomonadota</taxon>
        <taxon>Gammaproteobacteria</taxon>
        <taxon>Vibrionales</taxon>
        <taxon>Vibrionaceae</taxon>
        <taxon>Vibrio</taxon>
    </lineage>
</organism>
<dbReference type="Proteomes" id="UP001219537">
    <property type="component" value="Chromosome 2"/>
</dbReference>